<feature type="domain" description="Flagellar basal-body/hook protein C-terminal" evidence="7">
    <location>
        <begin position="354"/>
        <end position="397"/>
    </location>
</feature>
<dbReference type="PANTHER" id="PTHR30435">
    <property type="entry name" value="FLAGELLAR PROTEIN"/>
    <property type="match status" value="1"/>
</dbReference>
<evidence type="ECO:0000256" key="3">
    <source>
        <dbReference type="ARBA" id="ARBA00019015"/>
    </source>
</evidence>
<name>A0A368LJ06_9VIBR</name>
<sequence>MSLNISLSGLNASSKELNTISNNIANVSTTGFKESRTEFSSVYSGGQSNGVEVVGISQNFEVNGQISGTGRALDMALSGSGFFVVEDGKGQTSYTRNGIFNMDSNGYIVSNSNAKLQGYSVDGDNNLQQGTVGPIKISTQSQAAKATTNAEFVANLDARSEVIDSVVTPFDPKDSATYTNSYTTPTYDSLGNPHTVTQYFVKSSDNQWDVYAVVDGDATLPMTKSNTLNFDESGKLTTGNTYTVSTPVSGADDLNIAMKLDGVTQFGNNFVVSTNNPDGYTSGDYVDMRVESDGSIYANYSNGQTQLQGQVVLANFAAPSELQQTNNTSWVQSFGSGVPIIGTAGTSQFGELTSSALEASNVDLTQSLVSMMTAQRNYQANTKAISTDSQLTQALFQAM</sequence>
<evidence type="ECO:0000256" key="1">
    <source>
        <dbReference type="ARBA" id="ARBA00004117"/>
    </source>
</evidence>
<dbReference type="Pfam" id="PF22692">
    <property type="entry name" value="LlgE_F_G_D1"/>
    <property type="match status" value="1"/>
</dbReference>
<feature type="domain" description="Flagellar hook protein FlgE/F/G-like D1" evidence="9">
    <location>
        <begin position="76"/>
        <end position="139"/>
    </location>
</feature>
<dbReference type="SUPFAM" id="SSF117143">
    <property type="entry name" value="Flagellar hook protein flgE"/>
    <property type="match status" value="1"/>
</dbReference>
<evidence type="ECO:0000313" key="10">
    <source>
        <dbReference type="EMBL" id="RCS70732.1"/>
    </source>
</evidence>
<comment type="subcellular location">
    <subcellularLocation>
        <location evidence="1 5">Bacterial flagellum basal body</location>
    </subcellularLocation>
</comment>
<accession>A0A368LJ06</accession>
<dbReference type="Pfam" id="PF00460">
    <property type="entry name" value="Flg_bb_rod"/>
    <property type="match status" value="1"/>
</dbReference>
<dbReference type="InterPro" id="IPR001444">
    <property type="entry name" value="Flag_bb_rod_N"/>
</dbReference>
<keyword evidence="10" id="KW-0282">Flagellum</keyword>
<evidence type="ECO:0000256" key="2">
    <source>
        <dbReference type="ARBA" id="ARBA00009677"/>
    </source>
</evidence>
<dbReference type="NCBIfam" id="NF004238">
    <property type="entry name" value="PRK05682.1-1"/>
    <property type="match status" value="1"/>
</dbReference>
<keyword evidence="10" id="KW-0966">Cell projection</keyword>
<dbReference type="InterPro" id="IPR011491">
    <property type="entry name" value="FlgE_D2"/>
</dbReference>
<dbReference type="NCBIfam" id="NF005286">
    <property type="entry name" value="PRK06803.1"/>
    <property type="match status" value="1"/>
</dbReference>
<keyword evidence="10" id="KW-0969">Cilium</keyword>
<reference evidence="10 11" key="1">
    <citation type="journal article" date="2017" name="Elife">
        <title>Extensive horizontal gene transfer in cheese-associated bacteria.</title>
        <authorList>
            <person name="Bonham K.S."/>
            <person name="Wolfe B.E."/>
            <person name="Dutton R.J."/>
        </authorList>
    </citation>
    <scope>NUCLEOTIDE SEQUENCE [LARGE SCALE GENOMIC DNA]</scope>
    <source>
        <strain evidence="10 11">JB196</strain>
    </source>
</reference>
<dbReference type="InterPro" id="IPR019776">
    <property type="entry name" value="Flagellar_basal_body_rod_CS"/>
</dbReference>
<dbReference type="PANTHER" id="PTHR30435:SF1">
    <property type="entry name" value="FLAGELLAR HOOK PROTEIN FLGE"/>
    <property type="match status" value="1"/>
</dbReference>
<feature type="domain" description="Flagellar hook protein FlgE D2" evidence="8">
    <location>
        <begin position="155"/>
        <end position="280"/>
    </location>
</feature>
<keyword evidence="11" id="KW-1185">Reference proteome</keyword>
<organism evidence="10 11">
    <name type="scientific">Vibrio casei</name>
    <dbReference type="NCBI Taxonomy" id="673372"/>
    <lineage>
        <taxon>Bacteria</taxon>
        <taxon>Pseudomonadati</taxon>
        <taxon>Pseudomonadota</taxon>
        <taxon>Gammaproteobacteria</taxon>
        <taxon>Vibrionales</taxon>
        <taxon>Vibrionaceae</taxon>
        <taxon>Vibrio</taxon>
    </lineage>
</organism>
<dbReference type="PROSITE" id="PS00588">
    <property type="entry name" value="FLAGELLA_BB_ROD"/>
    <property type="match status" value="1"/>
</dbReference>
<dbReference type="GO" id="GO:0071978">
    <property type="term" value="P:bacterial-type flagellum-dependent swarming motility"/>
    <property type="evidence" value="ECO:0007669"/>
    <property type="project" value="TreeGrafter"/>
</dbReference>
<dbReference type="GO" id="GO:0005829">
    <property type="term" value="C:cytosol"/>
    <property type="evidence" value="ECO:0007669"/>
    <property type="project" value="TreeGrafter"/>
</dbReference>
<keyword evidence="4 5" id="KW-0975">Bacterial flagellum</keyword>
<comment type="function">
    <text evidence="5">A flexible structure which links the flagellar filament to the drive apparatus in the basal body.</text>
</comment>
<evidence type="ECO:0000259" key="9">
    <source>
        <dbReference type="Pfam" id="PF22692"/>
    </source>
</evidence>
<dbReference type="InterPro" id="IPR037925">
    <property type="entry name" value="FlgE/F/G-like"/>
</dbReference>
<proteinExistence type="inferred from homology"/>
<dbReference type="Proteomes" id="UP000252479">
    <property type="component" value="Unassembled WGS sequence"/>
</dbReference>
<evidence type="ECO:0000256" key="4">
    <source>
        <dbReference type="ARBA" id="ARBA00023143"/>
    </source>
</evidence>
<evidence type="ECO:0000256" key="5">
    <source>
        <dbReference type="RuleBase" id="RU362116"/>
    </source>
</evidence>
<dbReference type="NCBIfam" id="TIGR03506">
    <property type="entry name" value="FlgEFG_subfam"/>
    <property type="match status" value="1"/>
</dbReference>
<dbReference type="OrthoDB" id="8578401at2"/>
<comment type="caution">
    <text evidence="10">The sequence shown here is derived from an EMBL/GenBank/DDBJ whole genome shotgun (WGS) entry which is preliminary data.</text>
</comment>
<dbReference type="InterPro" id="IPR020013">
    <property type="entry name" value="Flagellar_FlgE/F/G"/>
</dbReference>
<evidence type="ECO:0000313" key="11">
    <source>
        <dbReference type="Proteomes" id="UP000252479"/>
    </source>
</evidence>
<comment type="similarity">
    <text evidence="2 5">Belongs to the flagella basal body rod proteins family.</text>
</comment>
<dbReference type="Pfam" id="PF07559">
    <property type="entry name" value="FlgE_D2"/>
    <property type="match status" value="1"/>
</dbReference>
<dbReference type="InterPro" id="IPR053967">
    <property type="entry name" value="LlgE_F_G-like_D1"/>
</dbReference>
<evidence type="ECO:0000259" key="7">
    <source>
        <dbReference type="Pfam" id="PF06429"/>
    </source>
</evidence>
<dbReference type="AlphaFoldDB" id="A0A368LJ06"/>
<evidence type="ECO:0000259" key="6">
    <source>
        <dbReference type="Pfam" id="PF00460"/>
    </source>
</evidence>
<evidence type="ECO:0000259" key="8">
    <source>
        <dbReference type="Pfam" id="PF07559"/>
    </source>
</evidence>
<gene>
    <name evidence="10" type="ORF">CIK83_15060</name>
</gene>
<dbReference type="InterPro" id="IPR010930">
    <property type="entry name" value="Flg_bb/hook_C_dom"/>
</dbReference>
<dbReference type="EMBL" id="QPGL01000002">
    <property type="protein sequence ID" value="RCS70732.1"/>
    <property type="molecule type" value="Genomic_DNA"/>
</dbReference>
<dbReference type="Pfam" id="PF06429">
    <property type="entry name" value="Flg_bbr_C"/>
    <property type="match status" value="1"/>
</dbReference>
<dbReference type="GO" id="GO:0009424">
    <property type="term" value="C:bacterial-type flagellum hook"/>
    <property type="evidence" value="ECO:0007669"/>
    <property type="project" value="TreeGrafter"/>
</dbReference>
<dbReference type="InterPro" id="IPR037058">
    <property type="entry name" value="Falgellar_hook_FlgE_sf"/>
</dbReference>
<dbReference type="GeneID" id="303190243"/>
<dbReference type="RefSeq" id="WP_086959973.1">
    <property type="nucleotide sequence ID" value="NZ_AP018681.1"/>
</dbReference>
<protein>
    <recommendedName>
        <fullName evidence="3 5">Flagellar hook protein FlgE</fullName>
    </recommendedName>
</protein>
<dbReference type="GO" id="GO:0009425">
    <property type="term" value="C:bacterial-type flagellum basal body"/>
    <property type="evidence" value="ECO:0007669"/>
    <property type="project" value="UniProtKB-SubCell"/>
</dbReference>
<feature type="domain" description="Flagellar basal body rod protein N-terminal" evidence="6">
    <location>
        <begin position="3"/>
        <end position="33"/>
    </location>
</feature>
<dbReference type="Gene3D" id="2.60.98.20">
    <property type="entry name" value="Flagellar hook protein FlgE"/>
    <property type="match status" value="1"/>
</dbReference>